<proteinExistence type="predicted"/>
<protein>
    <recommendedName>
        <fullName evidence="4">DNA breaking-rejoining enzyme</fullName>
    </recommendedName>
</protein>
<dbReference type="PANTHER" id="PTHR34605:SF3">
    <property type="entry name" value="P CELL-TYPE AGGLUTINATION PROTEIN MAP4-LIKE-RELATED"/>
    <property type="match status" value="1"/>
</dbReference>
<dbReference type="STRING" id="50990.A0A4Y7QGQ9"/>
<dbReference type="VEuPathDB" id="FungiDB:BD410DRAFT_699965"/>
<dbReference type="GO" id="GO:0006310">
    <property type="term" value="P:DNA recombination"/>
    <property type="evidence" value="ECO:0007669"/>
    <property type="project" value="UniProtKB-KW"/>
</dbReference>
<dbReference type="GO" id="GO:0015074">
    <property type="term" value="P:DNA integration"/>
    <property type="evidence" value="ECO:0007669"/>
    <property type="project" value="InterPro"/>
</dbReference>
<gene>
    <name evidence="2" type="ORF">BD410DRAFT_699965</name>
</gene>
<dbReference type="Proteomes" id="UP000294933">
    <property type="component" value="Unassembled WGS sequence"/>
</dbReference>
<evidence type="ECO:0000256" key="1">
    <source>
        <dbReference type="ARBA" id="ARBA00023172"/>
    </source>
</evidence>
<evidence type="ECO:0000313" key="3">
    <source>
        <dbReference type="Proteomes" id="UP000294933"/>
    </source>
</evidence>
<dbReference type="InterPro" id="IPR052925">
    <property type="entry name" value="Phage_Integrase-like_Recomb"/>
</dbReference>
<dbReference type="InterPro" id="IPR011010">
    <property type="entry name" value="DNA_brk_join_enz"/>
</dbReference>
<name>A0A4Y7QGQ9_9AGAM</name>
<dbReference type="Gene3D" id="1.10.443.10">
    <property type="entry name" value="Intergrase catalytic core"/>
    <property type="match status" value="1"/>
</dbReference>
<keyword evidence="1" id="KW-0233">DNA recombination</keyword>
<dbReference type="AlphaFoldDB" id="A0A4Y7QGQ9"/>
<feature type="non-terminal residue" evidence="2">
    <location>
        <position position="1"/>
    </location>
</feature>
<organism evidence="2 3">
    <name type="scientific">Rickenella mellea</name>
    <dbReference type="NCBI Taxonomy" id="50990"/>
    <lineage>
        <taxon>Eukaryota</taxon>
        <taxon>Fungi</taxon>
        <taxon>Dikarya</taxon>
        <taxon>Basidiomycota</taxon>
        <taxon>Agaricomycotina</taxon>
        <taxon>Agaricomycetes</taxon>
        <taxon>Hymenochaetales</taxon>
        <taxon>Rickenellaceae</taxon>
        <taxon>Rickenella</taxon>
    </lineage>
</organism>
<dbReference type="GO" id="GO:0003677">
    <property type="term" value="F:DNA binding"/>
    <property type="evidence" value="ECO:0007669"/>
    <property type="project" value="InterPro"/>
</dbReference>
<dbReference type="EMBL" id="ML170160">
    <property type="protein sequence ID" value="TDL26837.1"/>
    <property type="molecule type" value="Genomic_DNA"/>
</dbReference>
<evidence type="ECO:0008006" key="4">
    <source>
        <dbReference type="Google" id="ProtNLM"/>
    </source>
</evidence>
<accession>A0A4Y7QGQ9</accession>
<evidence type="ECO:0000313" key="2">
    <source>
        <dbReference type="EMBL" id="TDL26837.1"/>
    </source>
</evidence>
<dbReference type="OrthoDB" id="5598396at2759"/>
<reference evidence="2 3" key="1">
    <citation type="submission" date="2018-06" db="EMBL/GenBank/DDBJ databases">
        <title>A transcriptomic atlas of mushroom development highlights an independent origin of complex multicellularity.</title>
        <authorList>
            <consortium name="DOE Joint Genome Institute"/>
            <person name="Krizsan K."/>
            <person name="Almasi E."/>
            <person name="Merenyi Z."/>
            <person name="Sahu N."/>
            <person name="Viragh M."/>
            <person name="Koszo T."/>
            <person name="Mondo S."/>
            <person name="Kiss B."/>
            <person name="Balint B."/>
            <person name="Kues U."/>
            <person name="Barry K."/>
            <person name="Hegedus J.C."/>
            <person name="Henrissat B."/>
            <person name="Johnson J."/>
            <person name="Lipzen A."/>
            <person name="Ohm R."/>
            <person name="Nagy I."/>
            <person name="Pangilinan J."/>
            <person name="Yan J."/>
            <person name="Xiong Y."/>
            <person name="Grigoriev I.V."/>
            <person name="Hibbett D.S."/>
            <person name="Nagy L.G."/>
        </authorList>
    </citation>
    <scope>NUCLEOTIDE SEQUENCE [LARGE SCALE GENOMIC DNA]</scope>
    <source>
        <strain evidence="2 3">SZMC22713</strain>
    </source>
</reference>
<dbReference type="SUPFAM" id="SSF56349">
    <property type="entry name" value="DNA breaking-rejoining enzymes"/>
    <property type="match status" value="1"/>
</dbReference>
<dbReference type="PANTHER" id="PTHR34605">
    <property type="entry name" value="PHAGE_INTEGRASE DOMAIN-CONTAINING PROTEIN"/>
    <property type="match status" value="1"/>
</dbReference>
<feature type="non-terminal residue" evidence="2">
    <location>
        <position position="243"/>
    </location>
</feature>
<dbReference type="InterPro" id="IPR013762">
    <property type="entry name" value="Integrase-like_cat_sf"/>
</dbReference>
<keyword evidence="3" id="KW-1185">Reference proteome</keyword>
<sequence length="243" mass="27612">HDFPIRPTPDTLSFYITYMADFIQPNSIANYLSGICSNLEEFFPDVKTVRQSPLVRRTLAGAQRLRGSGVTRKQAFAAEDLMVVINAYGNSVIHDDILFLAQFLTAFTALLRLGEICFPDNLALQDYRKCMPRARVEEYTDHFVLFLPGHKADRFFEGNKIVIPRTSSPTDAYARITTYLQSRDKLFPYCPELWLRSDGTVPTRAWFISRIRMHFPPQYSGHSLRAGGATALVLAGVPDDRIR</sequence>